<dbReference type="PANTHER" id="PTHR13847:SF279">
    <property type="entry name" value="FAD DEPENDENT OXIDOREDUCTASE DOMAIN-CONTAINING PROTEIN-RELATED"/>
    <property type="match status" value="1"/>
</dbReference>
<reference evidence="2 3" key="1">
    <citation type="submission" date="2023-01" db="EMBL/GenBank/DDBJ databases">
        <title>Analysis of 21 Apiospora genomes using comparative genomics revels a genus with tremendous synthesis potential of carbohydrate active enzymes and secondary metabolites.</title>
        <authorList>
            <person name="Sorensen T."/>
        </authorList>
    </citation>
    <scope>NUCLEOTIDE SEQUENCE [LARGE SCALE GENOMIC DNA]</scope>
    <source>
        <strain evidence="2 3">CBS 20057</strain>
    </source>
</reference>
<evidence type="ECO:0000313" key="2">
    <source>
        <dbReference type="EMBL" id="KAK8035769.1"/>
    </source>
</evidence>
<sequence length="464" mass="51318">MTTQIHTKPLLPVANPTLSYWRSEPHRLDSHRSTEQLPETCDVAIIGTGFSGVSVAYNLSGPQDSNNTESPPPSILLLEARQVCSGATGRNGGHVKLKTESILSLIQAHGVEAADQSAALVRAQIDALKALVEKEQLDCEFELRRSYDVFLHADEARAMEGRWRECLRRGDPLTREHDFVGGGEEFAERVTSVRGARAAFSGPACSLWPYKLVTQLLERAMERNPRLNLQTETPVLSVEAVEGGRAGTIVHTDRGSVRAKKVVFATNAYTAGLLPQYQGVINPYRGTASHLAPPKGADPVFPHLSHTYNIEYGLQYPVTTTVDYLNPRPDGGIVVGGGRWLYQEPRELWQNNIDDSKLIEPVLEAGYFEGYMQRVFRGWESSGTELDKVWTGIMASTKDGMPHVGKVPQRENQWVIAAFNGAGMTQILLLGKAVADMVKDDKPFREIDAIVPRLFQTTLERMET</sequence>
<dbReference type="Proteomes" id="UP001396898">
    <property type="component" value="Unassembled WGS sequence"/>
</dbReference>
<accession>A0ABR1SN86</accession>
<protein>
    <submittedName>
        <fullName evidence="2">FAD dependent oxidoreductase</fullName>
    </submittedName>
</protein>
<dbReference type="Pfam" id="PF01266">
    <property type="entry name" value="DAO"/>
    <property type="match status" value="1"/>
</dbReference>
<gene>
    <name evidence="2" type="ORF">PG991_001842</name>
</gene>
<dbReference type="Gene3D" id="3.30.9.10">
    <property type="entry name" value="D-Amino Acid Oxidase, subunit A, domain 2"/>
    <property type="match status" value="1"/>
</dbReference>
<dbReference type="SUPFAM" id="SSF51905">
    <property type="entry name" value="FAD/NAD(P)-binding domain"/>
    <property type="match status" value="1"/>
</dbReference>
<dbReference type="InterPro" id="IPR036188">
    <property type="entry name" value="FAD/NAD-bd_sf"/>
</dbReference>
<dbReference type="Gene3D" id="3.50.50.60">
    <property type="entry name" value="FAD/NAD(P)-binding domain"/>
    <property type="match status" value="1"/>
</dbReference>
<dbReference type="PANTHER" id="PTHR13847">
    <property type="entry name" value="SARCOSINE DEHYDROGENASE-RELATED"/>
    <property type="match status" value="1"/>
</dbReference>
<keyword evidence="3" id="KW-1185">Reference proteome</keyword>
<dbReference type="EMBL" id="JAQQWI010000005">
    <property type="protein sequence ID" value="KAK8035769.1"/>
    <property type="molecule type" value="Genomic_DNA"/>
</dbReference>
<organism evidence="2 3">
    <name type="scientific">Apiospora marii</name>
    <dbReference type="NCBI Taxonomy" id="335849"/>
    <lineage>
        <taxon>Eukaryota</taxon>
        <taxon>Fungi</taxon>
        <taxon>Dikarya</taxon>
        <taxon>Ascomycota</taxon>
        <taxon>Pezizomycotina</taxon>
        <taxon>Sordariomycetes</taxon>
        <taxon>Xylariomycetidae</taxon>
        <taxon>Amphisphaeriales</taxon>
        <taxon>Apiosporaceae</taxon>
        <taxon>Apiospora</taxon>
    </lineage>
</organism>
<evidence type="ECO:0000259" key="1">
    <source>
        <dbReference type="Pfam" id="PF01266"/>
    </source>
</evidence>
<comment type="caution">
    <text evidence="2">The sequence shown here is derived from an EMBL/GenBank/DDBJ whole genome shotgun (WGS) entry which is preliminary data.</text>
</comment>
<name>A0ABR1SN86_9PEZI</name>
<feature type="domain" description="FAD dependent oxidoreductase" evidence="1">
    <location>
        <begin position="42"/>
        <end position="437"/>
    </location>
</feature>
<proteinExistence type="predicted"/>
<evidence type="ECO:0000313" key="3">
    <source>
        <dbReference type="Proteomes" id="UP001396898"/>
    </source>
</evidence>
<dbReference type="InterPro" id="IPR006076">
    <property type="entry name" value="FAD-dep_OxRdtase"/>
</dbReference>